<comment type="similarity">
    <text evidence="2">Belongs to the SIL1 family.</text>
</comment>
<dbReference type="PANTHER" id="PTHR19316:SF35">
    <property type="entry name" value="NUCLEOTIDE EXCHANGE FACTOR SIL1"/>
    <property type="match status" value="1"/>
</dbReference>
<dbReference type="InterPro" id="IPR016024">
    <property type="entry name" value="ARM-type_fold"/>
</dbReference>
<dbReference type="Proteomes" id="UP000663870">
    <property type="component" value="Unassembled WGS sequence"/>
</dbReference>
<keyword evidence="14" id="KW-1185">Reference proteome</keyword>
<dbReference type="Gene3D" id="1.25.10.10">
    <property type="entry name" value="Leucine-rich Repeat Variant"/>
    <property type="match status" value="1"/>
</dbReference>
<evidence type="ECO:0000256" key="1">
    <source>
        <dbReference type="ARBA" id="ARBA00004319"/>
    </source>
</evidence>
<proteinExistence type="inferred from homology"/>
<evidence type="ECO:0000256" key="7">
    <source>
        <dbReference type="ARBA" id="ARBA00022927"/>
    </source>
</evidence>
<dbReference type="SUPFAM" id="SSF48371">
    <property type="entry name" value="ARM repeat"/>
    <property type="match status" value="1"/>
</dbReference>
<evidence type="ECO:0000256" key="2">
    <source>
        <dbReference type="ARBA" id="ARBA00010588"/>
    </source>
</evidence>
<evidence type="ECO:0000256" key="9">
    <source>
        <dbReference type="ARBA" id="ARBA00023180"/>
    </source>
</evidence>
<sequence length="413" mass="48198">MKKLFFIYFLILSFSTVAQQSENSENTEEFVPTNEWQIVKEGQKIPPGLHIRLNLETGLREAKLIDNNEQQSSSNSIIPVPTETTQEEISRHSLEQAFANLDLSKDDVKTDKTHEEEIRKQFRSYEELKKDFESINMKIQTDQEILINLIDQLNKTDNNDNRKTILTDLEYYLHQYDNAILFSDLNGLDLLIDLLNSTNTNAEIRSLVNLVLGAAFQGNPKVQLKALQRGYIQYFLHLLNTETDDNIILRLLFTLSTLLRSFPQAQKNFLKHGGAELMVKILNQTNNKIVVRALTLMNDLIIEKEQVMDNKQEVYKDIHILNQLVDYGWCARISTRLTLFDTDNFDHIEKIIHAMIPFIDICHRDFIHLIPTLDKFHKIYIKNNFDNDSIYMDMLNNIHIILTKLRQRSSDDL</sequence>
<evidence type="ECO:0000313" key="13">
    <source>
        <dbReference type="Proteomes" id="UP000663854"/>
    </source>
</evidence>
<organism evidence="11 13">
    <name type="scientific">Rotaria sordida</name>
    <dbReference type="NCBI Taxonomy" id="392033"/>
    <lineage>
        <taxon>Eukaryota</taxon>
        <taxon>Metazoa</taxon>
        <taxon>Spiralia</taxon>
        <taxon>Gnathifera</taxon>
        <taxon>Rotifera</taxon>
        <taxon>Eurotatoria</taxon>
        <taxon>Bdelloidea</taxon>
        <taxon>Philodinida</taxon>
        <taxon>Philodinidae</taxon>
        <taxon>Rotaria</taxon>
    </lineage>
</organism>
<name>A0A814J2R0_9BILA</name>
<feature type="signal peptide" evidence="10">
    <location>
        <begin position="1"/>
        <end position="20"/>
    </location>
</feature>
<comment type="subcellular location">
    <subcellularLocation>
        <location evidence="1">Endoplasmic reticulum lumen</location>
    </subcellularLocation>
</comment>
<evidence type="ECO:0000256" key="8">
    <source>
        <dbReference type="ARBA" id="ARBA00023010"/>
    </source>
</evidence>
<comment type="caution">
    <text evidence="11">The sequence shown here is derived from an EMBL/GenBank/DDBJ whole genome shotgun (WGS) entry which is preliminary data.</text>
</comment>
<evidence type="ECO:0000256" key="6">
    <source>
        <dbReference type="ARBA" id="ARBA00022824"/>
    </source>
</evidence>
<evidence type="ECO:0000256" key="3">
    <source>
        <dbReference type="ARBA" id="ARBA00015352"/>
    </source>
</evidence>
<accession>A0A814J2R0</accession>
<keyword evidence="8" id="KW-0811">Translocation</keyword>
<dbReference type="GO" id="GO:0015031">
    <property type="term" value="P:protein transport"/>
    <property type="evidence" value="ECO:0007669"/>
    <property type="project" value="UniProtKB-KW"/>
</dbReference>
<reference evidence="11" key="1">
    <citation type="submission" date="2021-02" db="EMBL/GenBank/DDBJ databases">
        <authorList>
            <person name="Nowell W R."/>
        </authorList>
    </citation>
    <scope>NUCLEOTIDE SEQUENCE</scope>
</reference>
<evidence type="ECO:0000313" key="14">
    <source>
        <dbReference type="Proteomes" id="UP000663870"/>
    </source>
</evidence>
<dbReference type="GO" id="GO:0005788">
    <property type="term" value="C:endoplasmic reticulum lumen"/>
    <property type="evidence" value="ECO:0007669"/>
    <property type="project" value="UniProtKB-SubCell"/>
</dbReference>
<evidence type="ECO:0000313" key="11">
    <source>
        <dbReference type="EMBL" id="CAF1029839.1"/>
    </source>
</evidence>
<keyword evidence="6" id="KW-0256">Endoplasmic reticulum</keyword>
<keyword evidence="9" id="KW-0325">Glycoprotein</keyword>
<dbReference type="InterPro" id="IPR011989">
    <property type="entry name" value="ARM-like"/>
</dbReference>
<protein>
    <recommendedName>
        <fullName evidence="3">Nucleotide exchange factor SIL1</fullName>
    </recommendedName>
</protein>
<evidence type="ECO:0000313" key="12">
    <source>
        <dbReference type="EMBL" id="CAF1474087.1"/>
    </source>
</evidence>
<dbReference type="PANTHER" id="PTHR19316">
    <property type="entry name" value="PROTEIN FOLDING REGULATOR"/>
    <property type="match status" value="1"/>
</dbReference>
<dbReference type="Proteomes" id="UP000663854">
    <property type="component" value="Unassembled WGS sequence"/>
</dbReference>
<dbReference type="AlphaFoldDB" id="A0A814J2R0"/>
<dbReference type="GO" id="GO:0000774">
    <property type="term" value="F:adenyl-nucleotide exchange factor activity"/>
    <property type="evidence" value="ECO:0007669"/>
    <property type="project" value="TreeGrafter"/>
</dbReference>
<gene>
    <name evidence="12" type="ORF">JXQ802_LOCUS38909</name>
    <name evidence="11" type="ORF">PYM288_LOCUS16075</name>
</gene>
<evidence type="ECO:0000256" key="10">
    <source>
        <dbReference type="SAM" id="SignalP"/>
    </source>
</evidence>
<keyword evidence="5 10" id="KW-0732">Signal</keyword>
<keyword evidence="4" id="KW-0813">Transport</keyword>
<dbReference type="EMBL" id="CAJNOH010000404">
    <property type="protein sequence ID" value="CAF1029839.1"/>
    <property type="molecule type" value="Genomic_DNA"/>
</dbReference>
<keyword evidence="7" id="KW-0653">Protein transport</keyword>
<evidence type="ECO:0000256" key="5">
    <source>
        <dbReference type="ARBA" id="ARBA00022729"/>
    </source>
</evidence>
<dbReference type="EMBL" id="CAJNOL010002194">
    <property type="protein sequence ID" value="CAF1474087.1"/>
    <property type="molecule type" value="Genomic_DNA"/>
</dbReference>
<dbReference type="InterPro" id="IPR050693">
    <property type="entry name" value="Hsp70_NEF-Inhibitors"/>
</dbReference>
<evidence type="ECO:0000256" key="4">
    <source>
        <dbReference type="ARBA" id="ARBA00022448"/>
    </source>
</evidence>
<feature type="chain" id="PRO_5036224825" description="Nucleotide exchange factor SIL1" evidence="10">
    <location>
        <begin position="21"/>
        <end position="413"/>
    </location>
</feature>